<name>A0AAD4MD08_9AGAM</name>
<dbReference type="AlphaFoldDB" id="A0AAD4MD08"/>
<dbReference type="Proteomes" id="UP001203297">
    <property type="component" value="Unassembled WGS sequence"/>
</dbReference>
<gene>
    <name evidence="1" type="ORF">B0F90DRAFT_62645</name>
</gene>
<reference evidence="1" key="1">
    <citation type="journal article" date="2022" name="New Phytol.">
        <title>Evolutionary transition to the ectomycorrhizal habit in the genomes of a hyperdiverse lineage of mushroom-forming fungi.</title>
        <authorList>
            <person name="Looney B."/>
            <person name="Miyauchi S."/>
            <person name="Morin E."/>
            <person name="Drula E."/>
            <person name="Courty P.E."/>
            <person name="Kohler A."/>
            <person name="Kuo A."/>
            <person name="LaButti K."/>
            <person name="Pangilinan J."/>
            <person name="Lipzen A."/>
            <person name="Riley R."/>
            <person name="Andreopoulos W."/>
            <person name="He G."/>
            <person name="Johnson J."/>
            <person name="Nolan M."/>
            <person name="Tritt A."/>
            <person name="Barry K.W."/>
            <person name="Grigoriev I.V."/>
            <person name="Nagy L.G."/>
            <person name="Hibbett D."/>
            <person name="Henrissat B."/>
            <person name="Matheny P.B."/>
            <person name="Labbe J."/>
            <person name="Martin F.M."/>
        </authorList>
    </citation>
    <scope>NUCLEOTIDE SEQUENCE</scope>
    <source>
        <strain evidence="1">BPL690</strain>
    </source>
</reference>
<evidence type="ECO:0000313" key="2">
    <source>
        <dbReference type="Proteomes" id="UP001203297"/>
    </source>
</evidence>
<protein>
    <submittedName>
        <fullName evidence="1">Uncharacterized protein</fullName>
    </submittedName>
</protein>
<organism evidence="1 2">
    <name type="scientific">Multifurca ochricompacta</name>
    <dbReference type="NCBI Taxonomy" id="376703"/>
    <lineage>
        <taxon>Eukaryota</taxon>
        <taxon>Fungi</taxon>
        <taxon>Dikarya</taxon>
        <taxon>Basidiomycota</taxon>
        <taxon>Agaricomycotina</taxon>
        <taxon>Agaricomycetes</taxon>
        <taxon>Russulales</taxon>
        <taxon>Russulaceae</taxon>
        <taxon>Multifurca</taxon>
    </lineage>
</organism>
<proteinExistence type="predicted"/>
<comment type="caution">
    <text evidence="1">The sequence shown here is derived from an EMBL/GenBank/DDBJ whole genome shotgun (WGS) entry which is preliminary data.</text>
</comment>
<dbReference type="EMBL" id="WTXG01000001">
    <property type="protein sequence ID" value="KAI0307780.1"/>
    <property type="molecule type" value="Genomic_DNA"/>
</dbReference>
<sequence length="172" mass="18828">MCAIRELASPNENNRDSPMEVFKAISGCAVDASEMMLTICLHLASESFLSKLLAYRREFLYVPALSASVEGTFVSCIDVILANIAEASAYIATDASDIDGMKGSLSRQKEYELIRAASQLPYNWAEMLDLLTSDTAPCMVLRLITRLAFAAYILHPQLSGRTPRVDASVLNV</sequence>
<accession>A0AAD4MD08</accession>
<evidence type="ECO:0000313" key="1">
    <source>
        <dbReference type="EMBL" id="KAI0307780.1"/>
    </source>
</evidence>
<keyword evidence="2" id="KW-1185">Reference proteome</keyword>